<feature type="transmembrane region" description="Helical" evidence="2">
    <location>
        <begin position="47"/>
        <end position="66"/>
    </location>
</feature>
<evidence type="ECO:0000256" key="2">
    <source>
        <dbReference type="SAM" id="Phobius"/>
    </source>
</evidence>
<gene>
    <name evidence="3" type="ORF">UT28_C0001G0469</name>
</gene>
<keyword evidence="2" id="KW-1133">Transmembrane helix</keyword>
<sequence>MQFKVPQNIDLEDKIVGPLTLVQFLYLLGGGLIVYILFQSIGTKSTGIFVILALPISIVSLGMAFVKIQDQPLSHFIKAGIYYYTHPKTRFWRKVGFRSTVLIEPPKKVRSEVYVQPKKIEKSDLEKLAHTLDTGPLGKQEQQNFGRITNNFEKLIQQGMGEQKTQAPRQGQGQGGQVGNMGQPPTAGK</sequence>
<dbReference type="KEGG" id="bbgw:UT28_C0001G0469"/>
<feature type="transmembrane region" description="Helical" evidence="2">
    <location>
        <begin position="21"/>
        <end position="41"/>
    </location>
</feature>
<evidence type="ECO:0000256" key="1">
    <source>
        <dbReference type="SAM" id="MobiDB-lite"/>
    </source>
</evidence>
<accession>A0A0G4B359</accession>
<reference evidence="3 4" key="1">
    <citation type="journal article" date="2015" name="Nature">
        <title>rRNA introns, odd ribosomes, and small enigmatic genomes across a large radiation of phyla.</title>
        <authorList>
            <person name="Brown C.T."/>
            <person name="Hug L.A."/>
            <person name="Thomas B.C."/>
            <person name="Sharon I."/>
            <person name="Castelle C.J."/>
            <person name="Singh A."/>
            <person name="Wilkins M.J."/>
            <person name="Williams K.H."/>
            <person name="Banfield J.F."/>
        </authorList>
    </citation>
    <scope>NUCLEOTIDE SEQUENCE [LARGE SCALE GENOMIC DNA]</scope>
</reference>
<dbReference type="InterPro" id="IPR024414">
    <property type="entry name" value="Uncharacterised_PrgI"/>
</dbReference>
<feature type="region of interest" description="Disordered" evidence="1">
    <location>
        <begin position="156"/>
        <end position="189"/>
    </location>
</feature>
<protein>
    <recommendedName>
        <fullName evidence="5">PrgI family protein</fullName>
    </recommendedName>
</protein>
<dbReference type="Proteomes" id="UP000035648">
    <property type="component" value="Chromosome"/>
</dbReference>
<keyword evidence="2" id="KW-0812">Transmembrane</keyword>
<evidence type="ECO:0000313" key="4">
    <source>
        <dbReference type="Proteomes" id="UP000035648"/>
    </source>
</evidence>
<feature type="compositionally biased region" description="Low complexity" evidence="1">
    <location>
        <begin position="180"/>
        <end position="189"/>
    </location>
</feature>
<dbReference type="STRING" id="1618337.UT28_C0001G0469"/>
<dbReference type="AlphaFoldDB" id="A0A0G4B359"/>
<dbReference type="EMBL" id="CP011213">
    <property type="protein sequence ID" value="AKM82274.1"/>
    <property type="molecule type" value="Genomic_DNA"/>
</dbReference>
<organism evidence="3 4">
    <name type="scientific">Berkelbacteria bacterium GW2011_GWE1_39_12</name>
    <dbReference type="NCBI Taxonomy" id="1618337"/>
    <lineage>
        <taxon>Bacteria</taxon>
        <taxon>Candidatus Berkelbacteria</taxon>
    </lineage>
</organism>
<dbReference type="Pfam" id="PF12666">
    <property type="entry name" value="PrgI"/>
    <property type="match status" value="1"/>
</dbReference>
<keyword evidence="2" id="KW-0472">Membrane</keyword>
<name>A0A0G4B359_9BACT</name>
<proteinExistence type="predicted"/>
<evidence type="ECO:0000313" key="3">
    <source>
        <dbReference type="EMBL" id="AKM82274.1"/>
    </source>
</evidence>
<evidence type="ECO:0008006" key="5">
    <source>
        <dbReference type="Google" id="ProtNLM"/>
    </source>
</evidence>